<keyword evidence="2 4" id="KW-0808">Transferase</keyword>
<keyword evidence="4" id="KW-0694">RNA-binding</keyword>
<dbReference type="Gene3D" id="1.10.3090.10">
    <property type="entry name" value="cca-adding enzyme, domain 2"/>
    <property type="match status" value="1"/>
</dbReference>
<reference evidence="7" key="1">
    <citation type="journal article" date="2020" name="Plant Biotechnol. J.">
        <title>The pomegranate (Punica granatum L.) draft genome dissects genetic divergence between soft- and hard-seeded cultivars.</title>
        <authorList>
            <person name="Luo X."/>
            <person name="Li H."/>
            <person name="Wu Z."/>
            <person name="Yao W."/>
            <person name="Zhao P."/>
            <person name="Cao D."/>
            <person name="Yu H."/>
            <person name="Li K."/>
            <person name="Poudel K."/>
            <person name="Zhao D."/>
            <person name="Zhang F."/>
            <person name="Xia X."/>
            <person name="Chen L."/>
            <person name="Wang Q."/>
            <person name="Jing D."/>
            <person name="Cao S."/>
        </authorList>
    </citation>
    <scope>NUCLEOTIDE SEQUENCE [LARGE SCALE GENOMIC DNA]</scope>
    <source>
        <strain evidence="7">cv. Tunisia</strain>
    </source>
</reference>
<evidence type="ECO:0000256" key="2">
    <source>
        <dbReference type="ARBA" id="ARBA00022679"/>
    </source>
</evidence>
<dbReference type="PANTHER" id="PTHR43051:SF2">
    <property type="entry name" value="POLYNUCLEOTIDE ADENYLYLTRANSFERASE FAMILY PROTEIN-RELATED"/>
    <property type="match status" value="1"/>
</dbReference>
<dbReference type="SUPFAM" id="SSF81891">
    <property type="entry name" value="Poly A polymerase C-terminal region-like"/>
    <property type="match status" value="1"/>
</dbReference>
<dbReference type="SUPFAM" id="SSF81301">
    <property type="entry name" value="Nucleotidyltransferase"/>
    <property type="match status" value="1"/>
</dbReference>
<dbReference type="GO" id="GO:0016779">
    <property type="term" value="F:nucleotidyltransferase activity"/>
    <property type="evidence" value="ECO:0007669"/>
    <property type="project" value="InterPro"/>
</dbReference>
<comment type="similarity">
    <text evidence="1 4">Belongs to the tRNA nucleotidyltransferase/poly(A) polymerase family.</text>
</comment>
<dbReference type="InterPro" id="IPR032828">
    <property type="entry name" value="PolyA_RNA-bd"/>
</dbReference>
<organism evidence="7 8">
    <name type="scientific">Punica granatum</name>
    <name type="common">Pomegranate</name>
    <dbReference type="NCBI Taxonomy" id="22663"/>
    <lineage>
        <taxon>Eukaryota</taxon>
        <taxon>Viridiplantae</taxon>
        <taxon>Streptophyta</taxon>
        <taxon>Embryophyta</taxon>
        <taxon>Tracheophyta</taxon>
        <taxon>Spermatophyta</taxon>
        <taxon>Magnoliopsida</taxon>
        <taxon>eudicotyledons</taxon>
        <taxon>Gunneridae</taxon>
        <taxon>Pentapetalae</taxon>
        <taxon>rosids</taxon>
        <taxon>malvids</taxon>
        <taxon>Myrtales</taxon>
        <taxon>Lythraceae</taxon>
        <taxon>Punica</taxon>
    </lineage>
</organism>
<proteinExistence type="inferred from homology"/>
<dbReference type="OrthoDB" id="445712at2759"/>
<evidence type="ECO:0000256" key="1">
    <source>
        <dbReference type="ARBA" id="ARBA00007265"/>
    </source>
</evidence>
<dbReference type="Pfam" id="PF01743">
    <property type="entry name" value="PolyA_pol"/>
    <property type="match status" value="1"/>
</dbReference>
<accession>A0A6P8EHZ4</accession>
<feature type="domain" description="tRNA nucleotidyltransferase/poly(A) polymerase RNA and SrmB- binding" evidence="6">
    <location>
        <begin position="270"/>
        <end position="331"/>
    </location>
</feature>
<gene>
    <name evidence="8" type="primary">LOC116214964</name>
</gene>
<evidence type="ECO:0000256" key="4">
    <source>
        <dbReference type="RuleBase" id="RU003953"/>
    </source>
</evidence>
<sequence length="544" mass="61523">MSMAMALSDLRLLRSPVPTLVDSSPCFRLLRLFRYQSIVAVPALDAQVTSTTAHSSLHRHFSPAAAGVVDDASDEQQQGEAPSKLSSRALGIRSSMISNPTRKVLDGLKRKGYEVYLVGGCVRDLILRRTPKDFDIITSAQLKEVVRAFSWCVIVGKRFPICHVHIDNTIVEVSSFTSCGKRFSRRLTDDYGRPPDYDEKDYLRWRDSLQRDFTINGLFFDPYANIIYDYVRGMEDIRKAKVQTVIPAGESFGEDCARILRAIRIAGRLGFRISRETAYCIRTLSSKVLRLDKGRLLMELNYMLAYGSAEASLRLLWKYGVLDILLPFQAAYFVQSEFKRRDKGSNMLLSLFSKLDELLAPNRPCHSMLWVGILAFHKALFDKPRHPLAVAAFSLTINNSGDIVEALQISRTISTPHCPRFQELLQLQEQWDSDPEALRDEVMNLAASVKEVLSNMTDQYFVSQALAGYPGAPCSNLVFIHQDLYIRACRMFQCVTRGPEDGFTAKQGGINYEELAQGNLQDVRHTFARVVFDTVYPLDRSLVR</sequence>
<dbReference type="InterPro" id="IPR043519">
    <property type="entry name" value="NT_sf"/>
</dbReference>
<keyword evidence="3" id="KW-0547">Nucleotide-binding</keyword>
<dbReference type="RefSeq" id="XP_031406360.1">
    <property type="nucleotide sequence ID" value="XM_031550500.1"/>
</dbReference>
<dbReference type="GeneID" id="116214964"/>
<dbReference type="Proteomes" id="UP000515151">
    <property type="component" value="Chromosome 7"/>
</dbReference>
<dbReference type="Pfam" id="PF12627">
    <property type="entry name" value="PolyA_pol_RNAbd"/>
    <property type="match status" value="1"/>
</dbReference>
<name>A0A6P8EHZ4_PUNGR</name>
<evidence type="ECO:0000259" key="6">
    <source>
        <dbReference type="Pfam" id="PF12627"/>
    </source>
</evidence>
<dbReference type="GO" id="GO:0000166">
    <property type="term" value="F:nucleotide binding"/>
    <property type="evidence" value="ECO:0007669"/>
    <property type="project" value="UniProtKB-KW"/>
</dbReference>
<dbReference type="Gene3D" id="3.30.460.10">
    <property type="entry name" value="Beta Polymerase, domain 2"/>
    <property type="match status" value="1"/>
</dbReference>
<dbReference type="PANTHER" id="PTHR43051">
    <property type="entry name" value="POLYNUCLEOTIDE ADENYLYLTRANSFERASE FAMILY PROTEIN"/>
    <property type="match status" value="1"/>
</dbReference>
<dbReference type="InterPro" id="IPR002646">
    <property type="entry name" value="PolA_pol_head_dom"/>
</dbReference>
<evidence type="ECO:0000313" key="7">
    <source>
        <dbReference type="Proteomes" id="UP000515151"/>
    </source>
</evidence>
<keyword evidence="7" id="KW-1185">Reference proteome</keyword>
<reference evidence="8" key="2">
    <citation type="submission" date="2025-08" db="UniProtKB">
        <authorList>
            <consortium name="RefSeq"/>
        </authorList>
    </citation>
    <scope>IDENTIFICATION</scope>
    <source>
        <tissue evidence="8">Leaf</tissue>
    </source>
</reference>
<dbReference type="AlphaFoldDB" id="A0A6P8EHZ4"/>
<protein>
    <submittedName>
        <fullName evidence="8">Uncharacterized protein LOC116214964</fullName>
    </submittedName>
</protein>
<feature type="domain" description="Poly A polymerase head" evidence="5">
    <location>
        <begin position="115"/>
        <end position="242"/>
    </location>
</feature>
<dbReference type="GO" id="GO:0003723">
    <property type="term" value="F:RNA binding"/>
    <property type="evidence" value="ECO:0007669"/>
    <property type="project" value="UniProtKB-KW"/>
</dbReference>
<dbReference type="CDD" id="cd05398">
    <property type="entry name" value="NT_ClassII-CCAase"/>
    <property type="match status" value="1"/>
</dbReference>
<dbReference type="InterPro" id="IPR052191">
    <property type="entry name" value="tRNA_ntf/polyA_polymerase_I"/>
</dbReference>
<dbReference type="GO" id="GO:0001680">
    <property type="term" value="P:tRNA 3'-terminal CCA addition"/>
    <property type="evidence" value="ECO:0007669"/>
    <property type="project" value="UniProtKB-ARBA"/>
</dbReference>
<evidence type="ECO:0000313" key="8">
    <source>
        <dbReference type="RefSeq" id="XP_031406360.1"/>
    </source>
</evidence>
<evidence type="ECO:0000256" key="3">
    <source>
        <dbReference type="ARBA" id="ARBA00022741"/>
    </source>
</evidence>
<evidence type="ECO:0000259" key="5">
    <source>
        <dbReference type="Pfam" id="PF01743"/>
    </source>
</evidence>